<evidence type="ECO:0000256" key="1">
    <source>
        <dbReference type="ARBA" id="ARBA00004141"/>
    </source>
</evidence>
<evidence type="ECO:0000256" key="4">
    <source>
        <dbReference type="ARBA" id="ARBA00022989"/>
    </source>
</evidence>
<keyword evidence="3 6" id="KW-0812">Transmembrane</keyword>
<reference evidence="7" key="1">
    <citation type="journal article" date="2019" name="Toxins">
        <title>Detection of Abrin-Like and Prepropulchellin-Like Toxin Genes and Transcripts Using Whole Genome Sequencing and Full-Length Transcript Sequencing of Abrus precatorius.</title>
        <authorList>
            <person name="Hovde B.T."/>
            <person name="Daligault H.E."/>
            <person name="Hanschen E.R."/>
            <person name="Kunde Y.A."/>
            <person name="Johnson M.B."/>
            <person name="Starkenburg S.R."/>
            <person name="Johnson S.L."/>
        </authorList>
    </citation>
    <scope>NUCLEOTIDE SEQUENCE [LARGE SCALE GENOMIC DNA]</scope>
</reference>
<feature type="transmembrane region" description="Helical" evidence="6">
    <location>
        <begin position="200"/>
        <end position="220"/>
    </location>
</feature>
<name>A0A8B8L6W9_ABRPR</name>
<protein>
    <recommendedName>
        <fullName evidence="6">Choline transporter-like protein</fullName>
    </recommendedName>
</protein>
<dbReference type="PANTHER" id="PTHR12385">
    <property type="entry name" value="CHOLINE TRANSPORTER-LIKE (SLC FAMILY 44)"/>
    <property type="match status" value="1"/>
</dbReference>
<keyword evidence="4 6" id="KW-1133">Transmembrane helix</keyword>
<evidence type="ECO:0000256" key="6">
    <source>
        <dbReference type="RuleBase" id="RU368066"/>
    </source>
</evidence>
<comment type="subcellular location">
    <subcellularLocation>
        <location evidence="6">Cell membrane</location>
        <topology evidence="6">Multi-pass membrane protein</topology>
    </subcellularLocation>
    <subcellularLocation>
        <location evidence="1">Membrane</location>
        <topology evidence="1">Multi-pass membrane protein</topology>
    </subcellularLocation>
</comment>
<reference evidence="8" key="2">
    <citation type="submission" date="2025-08" db="UniProtKB">
        <authorList>
            <consortium name="RefSeq"/>
        </authorList>
    </citation>
    <scope>IDENTIFICATION</scope>
    <source>
        <tissue evidence="8">Young leaves</tissue>
    </source>
</reference>
<keyword evidence="5 6" id="KW-0472">Membrane</keyword>
<dbReference type="GO" id="GO:0005886">
    <property type="term" value="C:plasma membrane"/>
    <property type="evidence" value="ECO:0007669"/>
    <property type="project" value="UniProtKB-SubCell"/>
</dbReference>
<organism evidence="7 8">
    <name type="scientific">Abrus precatorius</name>
    <name type="common">Indian licorice</name>
    <name type="synonym">Glycine abrus</name>
    <dbReference type="NCBI Taxonomy" id="3816"/>
    <lineage>
        <taxon>Eukaryota</taxon>
        <taxon>Viridiplantae</taxon>
        <taxon>Streptophyta</taxon>
        <taxon>Embryophyta</taxon>
        <taxon>Tracheophyta</taxon>
        <taxon>Spermatophyta</taxon>
        <taxon>Magnoliopsida</taxon>
        <taxon>eudicotyledons</taxon>
        <taxon>Gunneridae</taxon>
        <taxon>Pentapetalae</taxon>
        <taxon>rosids</taxon>
        <taxon>fabids</taxon>
        <taxon>Fabales</taxon>
        <taxon>Fabaceae</taxon>
        <taxon>Papilionoideae</taxon>
        <taxon>50 kb inversion clade</taxon>
        <taxon>NPAAA clade</taxon>
        <taxon>indigoferoid/millettioid clade</taxon>
        <taxon>Abreae</taxon>
        <taxon>Abrus</taxon>
    </lineage>
</organism>
<feature type="transmembrane region" description="Helical" evidence="6">
    <location>
        <begin position="272"/>
        <end position="291"/>
    </location>
</feature>
<dbReference type="Proteomes" id="UP000694853">
    <property type="component" value="Unplaced"/>
</dbReference>
<dbReference type="GO" id="GO:0022857">
    <property type="term" value="F:transmembrane transporter activity"/>
    <property type="evidence" value="ECO:0007669"/>
    <property type="project" value="UniProtKB-UniRule"/>
</dbReference>
<feature type="transmembrane region" description="Helical" evidence="6">
    <location>
        <begin position="139"/>
        <end position="160"/>
    </location>
</feature>
<sequence>MELGMHFKSNNNSLVNMAILNNLNITTQPQIIQEQVQQQRRLPFTDPIKAQDSSFPNRITVAAQTARRVFQILCYLHLLYLMAQDSNFPNRTVAAQTARRVFEILFYLHLFLVAVFVIFLTIYGLVSDSHTHHFHPQKWYPPLLASTACAGIVGFTWQWITARHPTRAVKLAFWLSPLLTCAMGVLFVCIGSAVSLAAGVIALVSALIQSLYGCWVRTRFEYATKVLSVSIAFPPTKTKELTLTSIVIGILYCCFLVSGIGGARAIESRTKLASFFILVILLSLGWTLQFLKNAMYVTISRVKYMHFAGGVDMDTRVAFGDTIKYLTGSVSIGSILVPLIGLFRGFARSTSLVGGDTDEFMFSCVSCYMGIASLLVTCGNRWGFVHVGVYNKGFVQASSDTWEMFIRVGLEQLIDLDLTGAFCFLSGVAAGSICSLVSGIWSLLMHKNYAIEVSIYAFLIGYFMCRLAIAWLQACVSAYYVAYAENPQSAQFDSTIPVRLEQLNRSQAMQIFRANNFSRA</sequence>
<dbReference type="AlphaFoldDB" id="A0A8B8L6W9"/>
<feature type="transmembrane region" description="Helical" evidence="6">
    <location>
        <begin position="241"/>
        <end position="266"/>
    </location>
</feature>
<feature type="transmembrane region" description="Helical" evidence="6">
    <location>
        <begin position="104"/>
        <end position="127"/>
    </location>
</feature>
<evidence type="ECO:0000256" key="5">
    <source>
        <dbReference type="ARBA" id="ARBA00023136"/>
    </source>
</evidence>
<evidence type="ECO:0000313" key="8">
    <source>
        <dbReference type="RefSeq" id="XP_027351128.1"/>
    </source>
</evidence>
<feature type="transmembrane region" description="Helical" evidence="6">
    <location>
        <begin position="325"/>
        <end position="347"/>
    </location>
</feature>
<evidence type="ECO:0000256" key="2">
    <source>
        <dbReference type="ARBA" id="ARBA00007168"/>
    </source>
</evidence>
<feature type="transmembrane region" description="Helical" evidence="6">
    <location>
        <begin position="418"/>
        <end position="444"/>
    </location>
</feature>
<evidence type="ECO:0000313" key="7">
    <source>
        <dbReference type="Proteomes" id="UP000694853"/>
    </source>
</evidence>
<accession>A0A8B8L6W9</accession>
<dbReference type="OrthoDB" id="44736at2759"/>
<dbReference type="KEGG" id="aprc:113862224"/>
<dbReference type="InterPro" id="IPR007603">
    <property type="entry name" value="Choline_transptr-like"/>
</dbReference>
<feature type="transmembrane region" description="Helical" evidence="6">
    <location>
        <begin position="456"/>
        <end position="482"/>
    </location>
</feature>
<feature type="transmembrane region" description="Helical" evidence="6">
    <location>
        <begin position="172"/>
        <end position="194"/>
    </location>
</feature>
<comment type="similarity">
    <text evidence="2 6">Belongs to the CTL (choline transporter-like) family.</text>
</comment>
<dbReference type="PANTHER" id="PTHR12385:SF84">
    <property type="entry name" value="CHOLINE TRANSPORTER-LIKE PROTEIN"/>
    <property type="match status" value="1"/>
</dbReference>
<dbReference type="RefSeq" id="XP_027351128.1">
    <property type="nucleotide sequence ID" value="XM_027495327.1"/>
</dbReference>
<dbReference type="Pfam" id="PF04515">
    <property type="entry name" value="Choline_transpo"/>
    <property type="match status" value="1"/>
</dbReference>
<comment type="function">
    <text evidence="6">Choline transporter.</text>
</comment>
<evidence type="ECO:0000256" key="3">
    <source>
        <dbReference type="ARBA" id="ARBA00022692"/>
    </source>
</evidence>
<proteinExistence type="inferred from homology"/>
<dbReference type="GeneID" id="113862224"/>
<gene>
    <name evidence="8" type="primary">LOC113862224</name>
</gene>
<keyword evidence="7" id="KW-1185">Reference proteome</keyword>